<keyword evidence="2" id="KW-0808">Transferase</keyword>
<reference evidence="2" key="1">
    <citation type="submission" date="2018-02" db="EMBL/GenBank/DDBJ databases">
        <title>Rhizophora mucronata_Transcriptome.</title>
        <authorList>
            <person name="Meera S.P."/>
            <person name="Sreeshan A."/>
            <person name="Augustine A."/>
        </authorList>
    </citation>
    <scope>NUCLEOTIDE SEQUENCE</scope>
    <source>
        <tissue evidence="2">Leaf</tissue>
    </source>
</reference>
<dbReference type="GO" id="GO:0016740">
    <property type="term" value="F:transferase activity"/>
    <property type="evidence" value="ECO:0007669"/>
    <property type="project" value="UniProtKB-KW"/>
</dbReference>
<feature type="region of interest" description="Disordered" evidence="1">
    <location>
        <begin position="1"/>
        <end position="20"/>
    </location>
</feature>
<organism evidence="2">
    <name type="scientific">Rhizophora mucronata</name>
    <name type="common">Asiatic mangrove</name>
    <dbReference type="NCBI Taxonomy" id="61149"/>
    <lineage>
        <taxon>Eukaryota</taxon>
        <taxon>Viridiplantae</taxon>
        <taxon>Streptophyta</taxon>
        <taxon>Embryophyta</taxon>
        <taxon>Tracheophyta</taxon>
        <taxon>Spermatophyta</taxon>
        <taxon>Magnoliopsida</taxon>
        <taxon>eudicotyledons</taxon>
        <taxon>Gunneridae</taxon>
        <taxon>Pentapetalae</taxon>
        <taxon>rosids</taxon>
        <taxon>fabids</taxon>
        <taxon>Malpighiales</taxon>
        <taxon>Rhizophoraceae</taxon>
        <taxon>Rhizophora</taxon>
    </lineage>
</organism>
<evidence type="ECO:0000313" key="2">
    <source>
        <dbReference type="EMBL" id="MBW96691.1"/>
    </source>
</evidence>
<accession>A0A2P2JT91</accession>
<dbReference type="EMBL" id="GGEC01016208">
    <property type="protein sequence ID" value="MBW96691.1"/>
    <property type="molecule type" value="Transcribed_RNA"/>
</dbReference>
<proteinExistence type="predicted"/>
<evidence type="ECO:0000256" key="1">
    <source>
        <dbReference type="SAM" id="MobiDB-lite"/>
    </source>
</evidence>
<name>A0A2P2JT91_RHIMU</name>
<protein>
    <submittedName>
        <fullName evidence="2">Dolichyl-diphosphooligosaccharideprotein glycosyltransferase subunit DAD1</fullName>
    </submittedName>
</protein>
<sequence length="34" mass="3730">MPKRSSNPFAPLTLPLPPASRSSICTWVSQFSLL</sequence>
<dbReference type="AlphaFoldDB" id="A0A2P2JT91"/>